<dbReference type="Gene3D" id="3.40.50.20">
    <property type="match status" value="1"/>
</dbReference>
<dbReference type="PROSITE" id="PS50975">
    <property type="entry name" value="ATP_GRASP"/>
    <property type="match status" value="1"/>
</dbReference>
<evidence type="ECO:0000313" key="3">
    <source>
        <dbReference type="EMBL" id="GAQ85281.1"/>
    </source>
</evidence>
<dbReference type="PANTHER" id="PTHR48066">
    <property type="entry name" value="CARNOSINE SYNTHASE 1"/>
    <property type="match status" value="1"/>
</dbReference>
<keyword evidence="4" id="KW-1185">Reference proteome</keyword>
<name>A0A1Y1I811_KLENI</name>
<dbReference type="AlphaFoldDB" id="A0A1Y1I811"/>
<feature type="domain" description="ATP-grasp" evidence="2">
    <location>
        <begin position="703"/>
        <end position="908"/>
    </location>
</feature>
<proteinExistence type="predicted"/>
<dbReference type="SUPFAM" id="SSF56059">
    <property type="entry name" value="Glutathione synthetase ATP-binding domain-like"/>
    <property type="match status" value="2"/>
</dbReference>
<dbReference type="GO" id="GO:0046872">
    <property type="term" value="F:metal ion binding"/>
    <property type="evidence" value="ECO:0007669"/>
    <property type="project" value="InterPro"/>
</dbReference>
<dbReference type="GO" id="GO:0047730">
    <property type="term" value="F:carnosine synthase activity"/>
    <property type="evidence" value="ECO:0007669"/>
    <property type="project" value="InterPro"/>
</dbReference>
<keyword evidence="1" id="KW-0067">ATP-binding</keyword>
<dbReference type="GO" id="GO:0035499">
    <property type="term" value="P:carnosine biosynthetic process"/>
    <property type="evidence" value="ECO:0007669"/>
    <property type="project" value="InterPro"/>
</dbReference>
<dbReference type="STRING" id="105231.A0A1Y1I811"/>
<dbReference type="Gene3D" id="3.30.470.20">
    <property type="entry name" value="ATP-grasp fold, B domain"/>
    <property type="match status" value="1"/>
</dbReference>
<dbReference type="GO" id="GO:0005524">
    <property type="term" value="F:ATP binding"/>
    <property type="evidence" value="ECO:0007669"/>
    <property type="project" value="UniProtKB-UniRule"/>
</dbReference>
<dbReference type="PANTHER" id="PTHR48066:SF1">
    <property type="entry name" value="CARNOSINE SYNTHASE 1"/>
    <property type="match status" value="1"/>
</dbReference>
<dbReference type="OMA" id="PISCFPG"/>
<dbReference type="InterPro" id="IPR011761">
    <property type="entry name" value="ATP-grasp"/>
</dbReference>
<dbReference type="GO" id="GO:0016887">
    <property type="term" value="F:ATP hydrolysis activity"/>
    <property type="evidence" value="ECO:0007669"/>
    <property type="project" value="InterPro"/>
</dbReference>
<dbReference type="Proteomes" id="UP000054558">
    <property type="component" value="Unassembled WGS sequence"/>
</dbReference>
<dbReference type="EMBL" id="DF237176">
    <property type="protein sequence ID" value="GAQ85281.1"/>
    <property type="molecule type" value="Genomic_DNA"/>
</dbReference>
<evidence type="ECO:0000256" key="1">
    <source>
        <dbReference type="PROSITE-ProRule" id="PRU00409"/>
    </source>
</evidence>
<reference evidence="3 4" key="1">
    <citation type="journal article" date="2014" name="Nat. Commun.">
        <title>Klebsormidium flaccidum genome reveals primary factors for plant terrestrial adaptation.</title>
        <authorList>
            <person name="Hori K."/>
            <person name="Maruyama F."/>
            <person name="Fujisawa T."/>
            <person name="Togashi T."/>
            <person name="Yamamoto N."/>
            <person name="Seo M."/>
            <person name="Sato S."/>
            <person name="Yamada T."/>
            <person name="Mori H."/>
            <person name="Tajima N."/>
            <person name="Moriyama T."/>
            <person name="Ikeuchi M."/>
            <person name="Watanabe M."/>
            <person name="Wada H."/>
            <person name="Kobayashi K."/>
            <person name="Saito M."/>
            <person name="Masuda T."/>
            <person name="Sasaki-Sekimoto Y."/>
            <person name="Mashiguchi K."/>
            <person name="Awai K."/>
            <person name="Shimojima M."/>
            <person name="Masuda S."/>
            <person name="Iwai M."/>
            <person name="Nobusawa T."/>
            <person name="Narise T."/>
            <person name="Kondo S."/>
            <person name="Saito H."/>
            <person name="Sato R."/>
            <person name="Murakawa M."/>
            <person name="Ihara Y."/>
            <person name="Oshima-Yamada Y."/>
            <person name="Ohtaka K."/>
            <person name="Satoh M."/>
            <person name="Sonobe K."/>
            <person name="Ishii M."/>
            <person name="Ohtani R."/>
            <person name="Kanamori-Sato M."/>
            <person name="Honoki R."/>
            <person name="Miyazaki D."/>
            <person name="Mochizuki H."/>
            <person name="Umetsu J."/>
            <person name="Higashi K."/>
            <person name="Shibata D."/>
            <person name="Kamiya Y."/>
            <person name="Sato N."/>
            <person name="Nakamura Y."/>
            <person name="Tabata S."/>
            <person name="Ida S."/>
            <person name="Kurokawa K."/>
            <person name="Ohta H."/>
        </authorList>
    </citation>
    <scope>NUCLEOTIDE SEQUENCE [LARGE SCALE GENOMIC DNA]</scope>
    <source>
        <strain evidence="3 4">NIES-2285</strain>
    </source>
</reference>
<sequence>MAILMAEEPEAQSAVPPEANGCVKPDVTKGVSGSKVVSFGMAAPVESLMEKNLKKGKALSLAEKEAKSFASLNEVLYDLSLPPLIDNTARPKSVPKDTVTVVMLTEPENRVSVCMEGAKQSRGNVLMVINPAWLEKRPIVTSDVNVTPPAGATHSLFVHKAVWFDTNGQAYLDRYEPPRKVTYLANFFTLPGSEGDRDDGVPLEAGLDCPMSSSSALEKITNDKLHTRLLLSRARVAHPQCVAFTFKCPMVYNTSGCTGTYAVHSLSDRAGYEDLFRREAERLCARLARDQVVVKPSGPMWMGSNGVSFWSRKDVDGIVGAATALLQRLWDGDAILLEEFLPTLGPHDIKHGSDVMSPTHAALEVGAVAGNPFAENIVPRFDDSDLSEGDDEAEQEEALKNWKVAPQAIAGIKQAKKLGFRLRVMVARAPWGEPVVTKMVAGIGRLSAPINGSNTIPISFDAVLEQWGIVTVEGKRKVTDTISNEAGRVMKAIMDYEAGMPIEERGGANCQTDLIGIDFIVTPTGTGIMPYVIEVNDHDCSLQAQQLECLLPETRFESVRWWVATMISRSETYLLGGRRILVVGAGGWSKRWVWEGSRKLGVQVVLVEEFDTHFARDLADVFIAFPGLSDHTRDEEHARRIVGALKERQITVEGCLTFWEDCGPLASLVTNLLGTRGNSFLAQSLAKSKFRTQDTLMKDNREYQHKPTTSFFASKAYRLQSEADLERAWEDLGGMPAVLKLEYGSSACGVVLVATKEDALAKFRQIRSELSSEGDHGGVGLGFGSSLVLMEFIEGSEHDVDIVMYDGQTVAAFVTDNGPTRMPYFSETAAAMPSRLHRDKQMVMVAAAAQCCACLGLQNGVFNVEFKMTGMGPKLIEINGRQGGFYIQDWIERVWGVNLLKANILVALGVRPSVFPAPKPRTHIVGRMIYSSVCSNALKTTCTVERLHELHNQGVIVLNQFEPTVPEVEEFEEPFASVGIKSASKAGAKQQLQALWSILGLEDKDPKPCGWYLKNL</sequence>
<evidence type="ECO:0000313" key="4">
    <source>
        <dbReference type="Proteomes" id="UP000054558"/>
    </source>
</evidence>
<evidence type="ECO:0000259" key="2">
    <source>
        <dbReference type="PROSITE" id="PS50975"/>
    </source>
</evidence>
<accession>A0A1Y1I811</accession>
<dbReference type="Pfam" id="PF13535">
    <property type="entry name" value="ATP-grasp_4"/>
    <property type="match status" value="1"/>
</dbReference>
<dbReference type="InterPro" id="IPR031046">
    <property type="entry name" value="CARNS1"/>
</dbReference>
<organism evidence="3 4">
    <name type="scientific">Klebsormidium nitens</name>
    <name type="common">Green alga</name>
    <name type="synonym">Ulothrix nitens</name>
    <dbReference type="NCBI Taxonomy" id="105231"/>
    <lineage>
        <taxon>Eukaryota</taxon>
        <taxon>Viridiplantae</taxon>
        <taxon>Streptophyta</taxon>
        <taxon>Klebsormidiophyceae</taxon>
        <taxon>Klebsormidiales</taxon>
        <taxon>Klebsormidiaceae</taxon>
        <taxon>Klebsormidium</taxon>
    </lineage>
</organism>
<keyword evidence="1" id="KW-0547">Nucleotide-binding</keyword>
<protein>
    <submittedName>
        <fullName evidence="3">Carnosine synthase-like protein</fullName>
    </submittedName>
</protein>
<gene>
    <name evidence="3" type="ORF">KFL_002270150</name>
</gene>
<dbReference type="OrthoDB" id="434648at2759"/>